<dbReference type="PANTHER" id="PTHR42957">
    <property type="entry name" value="HELICASE MJ1565-RELATED"/>
    <property type="match status" value="1"/>
</dbReference>
<dbReference type="AlphaFoldDB" id="A0A363D5M4"/>
<dbReference type="InterPro" id="IPR027417">
    <property type="entry name" value="P-loop_NTPase"/>
</dbReference>
<evidence type="ECO:0008006" key="3">
    <source>
        <dbReference type="Google" id="ProtNLM"/>
    </source>
</evidence>
<organism evidence="1 2">
    <name type="scientific">Arcobacter caeni</name>
    <dbReference type="NCBI Taxonomy" id="1912877"/>
    <lineage>
        <taxon>Bacteria</taxon>
        <taxon>Pseudomonadati</taxon>
        <taxon>Campylobacterota</taxon>
        <taxon>Epsilonproteobacteria</taxon>
        <taxon>Campylobacterales</taxon>
        <taxon>Arcobacteraceae</taxon>
        <taxon>Arcobacter</taxon>
    </lineage>
</organism>
<evidence type="ECO:0000313" key="1">
    <source>
        <dbReference type="EMBL" id="PUE66638.1"/>
    </source>
</evidence>
<dbReference type="OrthoDB" id="5355804at2"/>
<dbReference type="RefSeq" id="WP_108557747.1">
    <property type="nucleotide sequence ID" value="NZ_MUXE01000001.1"/>
</dbReference>
<sequence>MAIGFNNSKNKSVKEMIFNKDFTNGIIFGRTGSGKTICAILPNIEDRIKSDYGLLIYDFKGNLHLQTKYLAKKYNKLSDVIEIGKPWGKKINLCDYLSLKQIPMIVKTDENKGNYWDVASRNLLEMIFIINKKFNILENEFKRINKEFALPYEVKQTSYESIYNQISSVEETKNFFETMSLNLEYVKQKLDLHEIDSYKNRLNIFHESINSISKSLNSLKLYKSVNKDDDHGKNAVVNHLNSTLNQVAAKEYLNVNDIDIIKELRAGKIVIIDVSTFSENILDSINTAIYTRLQQAKYEIMKPVSIIIDEAQKVLSAEYLPQTDVCRESKFEYIFATQDKILLINKLGNSKFEELYSNLIDKYSFSSNNLETMEQFEYLNISNNRKYFANPMFINKKELIKVEYEFLKLNNLLELADYQSDEPYIFIYDNKLIEEYKIMIETINEKYITVDYLSLACEIPTLENKNEIAIKINPNKYSPKLDELEKYVNDCLRSVAAIIKTEKRLEDRIAMLENRFELLEPESKFEEVF</sequence>
<dbReference type="Proteomes" id="UP000251135">
    <property type="component" value="Unassembled WGS sequence"/>
</dbReference>
<gene>
    <name evidence="1" type="ORF">B0174_00880</name>
</gene>
<reference evidence="1 2" key="1">
    <citation type="submission" date="2017-02" db="EMBL/GenBank/DDBJ databases">
        <title>Arcobacter caeni sp. nov, a new Arcobacter species isolated from reclaimed water.</title>
        <authorList>
            <person name="Figueras M.J."/>
            <person name="Perez-Cataluna A."/>
            <person name="Salas-Masso N."/>
        </authorList>
    </citation>
    <scope>NUCLEOTIDE SEQUENCE [LARGE SCALE GENOMIC DNA]</scope>
    <source>
        <strain evidence="1 2">RW17-10</strain>
    </source>
</reference>
<keyword evidence="2" id="KW-1185">Reference proteome</keyword>
<accession>A0A363D5M4</accession>
<dbReference type="EMBL" id="MUXE01000001">
    <property type="protein sequence ID" value="PUE66638.1"/>
    <property type="molecule type" value="Genomic_DNA"/>
</dbReference>
<dbReference type="Gene3D" id="3.40.50.300">
    <property type="entry name" value="P-loop containing nucleotide triphosphate hydrolases"/>
    <property type="match status" value="1"/>
</dbReference>
<comment type="caution">
    <text evidence="1">The sequence shown here is derived from an EMBL/GenBank/DDBJ whole genome shotgun (WGS) entry which is preliminary data.</text>
</comment>
<dbReference type="InterPro" id="IPR008571">
    <property type="entry name" value="HerA-like"/>
</dbReference>
<dbReference type="PANTHER" id="PTHR42957:SF1">
    <property type="entry name" value="HELICASE MJ1565-RELATED"/>
    <property type="match status" value="1"/>
</dbReference>
<evidence type="ECO:0000313" key="2">
    <source>
        <dbReference type="Proteomes" id="UP000251135"/>
    </source>
</evidence>
<protein>
    <recommendedName>
        <fullName evidence="3">Helicase HerA central domain-containing protein</fullName>
    </recommendedName>
</protein>
<dbReference type="SUPFAM" id="SSF52540">
    <property type="entry name" value="P-loop containing nucleoside triphosphate hydrolases"/>
    <property type="match status" value="1"/>
</dbReference>
<proteinExistence type="predicted"/>
<name>A0A363D5M4_9BACT</name>